<evidence type="ECO:0000313" key="2">
    <source>
        <dbReference type="EMBL" id="ADX44994.1"/>
    </source>
</evidence>
<dbReference type="HOGENOM" id="CLU_286011_0_0_4"/>
<keyword evidence="3" id="KW-1185">Reference proteome</keyword>
<dbReference type="GeneID" id="34239794"/>
<protein>
    <submittedName>
        <fullName evidence="2">Uncharacterized protein</fullName>
    </submittedName>
</protein>
<dbReference type="EMBL" id="CP002521">
    <property type="protein sequence ID" value="ADX44994.1"/>
    <property type="molecule type" value="Genomic_DNA"/>
</dbReference>
<feature type="compositionally biased region" description="Low complexity" evidence="1">
    <location>
        <begin position="57"/>
        <end position="75"/>
    </location>
</feature>
<dbReference type="RefSeq" id="WP_013593533.1">
    <property type="nucleotide sequence ID" value="NC_015138.1"/>
</dbReference>
<evidence type="ECO:0000313" key="3">
    <source>
        <dbReference type="Proteomes" id="UP000002482"/>
    </source>
</evidence>
<organism evidence="2 3">
    <name type="scientific">Paracidovorax avenae (strain ATCC 19860 / DSM 7227 / CCUG 15838 / JCM 20985 / LMG 2117 / NCPPB 1011)</name>
    <name type="common">Acidovorax avenae</name>
    <dbReference type="NCBI Taxonomy" id="643561"/>
    <lineage>
        <taxon>Bacteria</taxon>
        <taxon>Pseudomonadati</taxon>
        <taxon>Pseudomonadota</taxon>
        <taxon>Betaproteobacteria</taxon>
        <taxon>Burkholderiales</taxon>
        <taxon>Comamonadaceae</taxon>
        <taxon>Paracidovorax</taxon>
    </lineage>
</organism>
<reference evidence="2" key="1">
    <citation type="submission" date="2011-02" db="EMBL/GenBank/DDBJ databases">
        <title>Complete sequence of Acidovorax avenae subsp. avenae ATCC 19860.</title>
        <authorList>
            <consortium name="US DOE Joint Genome Institute"/>
            <person name="Lucas S."/>
            <person name="Copeland A."/>
            <person name="Lapidus A."/>
            <person name="Cheng J.-F."/>
            <person name="Goodwin L."/>
            <person name="Pitluck S."/>
            <person name="Chertkov O."/>
            <person name="Held B."/>
            <person name="Detter J.C."/>
            <person name="Han C."/>
            <person name="Tapia R."/>
            <person name="Land M."/>
            <person name="Hauser L."/>
            <person name="Kyrpides N."/>
            <person name="Ivanova N."/>
            <person name="Ovchinnikova G."/>
            <person name="Pagani I."/>
            <person name="Gordon S."/>
            <person name="Woyke T."/>
        </authorList>
    </citation>
    <scope>NUCLEOTIDE SEQUENCE</scope>
    <source>
        <strain evidence="2">ATCC 19860</strain>
    </source>
</reference>
<feature type="region of interest" description="Disordered" evidence="1">
    <location>
        <begin position="201"/>
        <end position="246"/>
    </location>
</feature>
<feature type="compositionally biased region" description="Polar residues" evidence="1">
    <location>
        <begin position="237"/>
        <end position="246"/>
    </location>
</feature>
<accession>F0QC07</accession>
<feature type="region of interest" description="Disordered" evidence="1">
    <location>
        <begin position="1046"/>
        <end position="1081"/>
    </location>
</feature>
<name>F0QC07_PARA1</name>
<feature type="region of interest" description="Disordered" evidence="1">
    <location>
        <begin position="22"/>
        <end position="91"/>
    </location>
</feature>
<feature type="compositionally biased region" description="Polar residues" evidence="1">
    <location>
        <begin position="23"/>
        <end position="33"/>
    </location>
</feature>
<dbReference type="AlphaFoldDB" id="F0QC07"/>
<gene>
    <name evidence="2" type="ordered locus">Acav_1072</name>
</gene>
<dbReference type="Proteomes" id="UP000002482">
    <property type="component" value="Chromosome"/>
</dbReference>
<proteinExistence type="predicted"/>
<feature type="compositionally biased region" description="Low complexity" evidence="1">
    <location>
        <begin position="1057"/>
        <end position="1081"/>
    </location>
</feature>
<dbReference type="KEGG" id="aaa:Acav_1072"/>
<evidence type="ECO:0000256" key="1">
    <source>
        <dbReference type="SAM" id="MobiDB-lite"/>
    </source>
</evidence>
<sequence>MSLLGKLTRCFGISRVTFDTPAGQAQQMPSLASTAVRPLDAPARRPLRQPRADSARPPRGAVPAAAAHAANAARGGTAGAPGGTARTGSAGSTASHVLLDAMEQAQPDMSRCVRSLFNRTARRFGVAADLADALSQVDVSRMAPIPGLPGAPRVLLAQAIAAATGGDAARALEALAVLQEMDPAREVATAWRQRQAGACEGETGSVYGTPAESPEGSEDGLEYGTARPSLEADGPDLSTQRQSSASVEAEGMARAIAARQAAWRTAAALAATPMGQDVLQAVVAVPVEAAQRQDFALLLKAAAALPQTLPRTLPETAEGLAGGRIESVDPAALLARAGAQDCLPGRAIACAAARMAGDVQAAQPHRWALAAVRNDLFETGPGSDFAAIDARLVKTGRWIERAAPQRGRLLRNPLVGKTPFTALRHGTQGVERGPAIARHRRAREAALRDAAEGLRAHLSDAALRMRTPGPGQVPEALLRAAVLAHCLQAPAPEPLEREGFDAEARGDIAARLAGMLSPGLDADGRAGLAHRLAGAPALQALAALRLDERTMGQWLDEARAVAGAATQAAGDGPEDLRAVSAALARAREEVVGRDTRVPEVDRETVRTALKEIIARLEGSSRLRLSSGGLVGVGLRQITSSVSAIASAFFLRGRVDARAQRGRQAVFEIAMPPYDMEIVLGTQRQAARQVGVGAFVGPDIGLAKAGVNVDTVLYGRDRADVSGISLRLPRVGRLVPELRAEFSALVDALLDGCHGGAQPADGAPLLQRLLQAFPELTVNRIGRAGDGRRRHALGVDAAASAGRWGAKLSGSVGGFVEAQRNVTKHYADATGHMRVERSIEGHLAKAGVAARVSAGFGTALASATAASGGVDLSVAALQAGAAVENVFSGLSLRREAVYEAGRLHPLSFVETEYQNVEAFLDAMGPQAADWVDAGIERPRLDALLQAVRQHAAPIHSFAARCTVTPAMRQRDDAYRSALQLCAQHPGGLPGAAQALAARIESQWADPAAVQPYSLRSYERHMVQRTRGIDLVVQWASLEAAEASHIDNRIDVPAPRPAPAQAQAPTRPEGRPPAIAPGAAGSG</sequence>